<protein>
    <recommendedName>
        <fullName evidence="4">Dystroglycan-type cadherin-like domain-containing protein</fullName>
    </recommendedName>
</protein>
<reference evidence="2 3" key="1">
    <citation type="submission" date="2020-12" db="EMBL/GenBank/DDBJ databases">
        <title>Geomonas sp. Red421, isolated from paddy soil.</title>
        <authorList>
            <person name="Xu Z."/>
            <person name="Zhang Z."/>
            <person name="Masuda Y."/>
            <person name="Itoh H."/>
            <person name="Senoo K."/>
        </authorList>
    </citation>
    <scope>NUCLEOTIDE SEQUENCE [LARGE SCALE GENOMIC DNA]</scope>
    <source>
        <strain evidence="2 3">Red421</strain>
    </source>
</reference>
<dbReference type="RefSeq" id="WP_199387676.1">
    <property type="nucleotide sequence ID" value="NZ_JAEMHL010000001.1"/>
</dbReference>
<dbReference type="Pfam" id="PF05345">
    <property type="entry name" value="He_PIG"/>
    <property type="match status" value="1"/>
</dbReference>
<sequence length="157" mass="16207">MQKKVNQYVRVSILAAPVLLSLCSTSWANPPSPPSDIAPVISGTPPSTSTAGTYYSFTPTASDADSSNLTFSIINKPSWATFATATGTLSGTPTPGSYNDIQISVGDGTFTTLLSSFSINVASSGGTGTSVPVMEGWWLLPGVLAGVGIFARRRKNA</sequence>
<organism evidence="2 3">
    <name type="scientific">Geomonas anaerohicana</name>
    <dbReference type="NCBI Taxonomy" id="2798583"/>
    <lineage>
        <taxon>Bacteria</taxon>
        <taxon>Pseudomonadati</taxon>
        <taxon>Thermodesulfobacteriota</taxon>
        <taxon>Desulfuromonadia</taxon>
        <taxon>Geobacterales</taxon>
        <taxon>Geobacteraceae</taxon>
        <taxon>Geomonas</taxon>
    </lineage>
</organism>
<dbReference type="Gene3D" id="2.60.40.10">
    <property type="entry name" value="Immunoglobulins"/>
    <property type="match status" value="1"/>
</dbReference>
<comment type="caution">
    <text evidence="2">The sequence shown here is derived from an EMBL/GenBank/DDBJ whole genome shotgun (WGS) entry which is preliminary data.</text>
</comment>
<keyword evidence="1" id="KW-0732">Signal</keyword>
<dbReference type="Proteomes" id="UP000614714">
    <property type="component" value="Unassembled WGS sequence"/>
</dbReference>
<proteinExistence type="predicted"/>
<gene>
    <name evidence="2" type="ORF">JFN91_02785</name>
</gene>
<evidence type="ECO:0000313" key="3">
    <source>
        <dbReference type="Proteomes" id="UP000614714"/>
    </source>
</evidence>
<evidence type="ECO:0000256" key="1">
    <source>
        <dbReference type="SAM" id="SignalP"/>
    </source>
</evidence>
<evidence type="ECO:0000313" key="2">
    <source>
        <dbReference type="EMBL" id="MBJ6749131.1"/>
    </source>
</evidence>
<accession>A0ABS0Y9Z0</accession>
<dbReference type="InterPro" id="IPR013783">
    <property type="entry name" value="Ig-like_fold"/>
</dbReference>
<dbReference type="EMBL" id="JAEMHL010000001">
    <property type="protein sequence ID" value="MBJ6749131.1"/>
    <property type="molecule type" value="Genomic_DNA"/>
</dbReference>
<dbReference type="InterPro" id="IPR015919">
    <property type="entry name" value="Cadherin-like_sf"/>
</dbReference>
<name>A0ABS0Y9Z0_9BACT</name>
<keyword evidence="3" id="KW-1185">Reference proteome</keyword>
<feature type="signal peptide" evidence="1">
    <location>
        <begin position="1"/>
        <end position="28"/>
    </location>
</feature>
<feature type="chain" id="PRO_5045126456" description="Dystroglycan-type cadherin-like domain-containing protein" evidence="1">
    <location>
        <begin position="29"/>
        <end position="157"/>
    </location>
</feature>
<dbReference type="SUPFAM" id="SSF49313">
    <property type="entry name" value="Cadherin-like"/>
    <property type="match status" value="1"/>
</dbReference>
<evidence type="ECO:0008006" key="4">
    <source>
        <dbReference type="Google" id="ProtNLM"/>
    </source>
</evidence>